<name>A0A4R3KSQ7_9SPHI</name>
<gene>
    <name evidence="2" type="ORF">EDD80_103110</name>
</gene>
<dbReference type="RefSeq" id="WP_132128474.1">
    <property type="nucleotide sequence ID" value="NZ_CP042432.1"/>
</dbReference>
<dbReference type="PANTHER" id="PTHR10605">
    <property type="entry name" value="HEPARAN SULFATE SULFOTRANSFERASE"/>
    <property type="match status" value="1"/>
</dbReference>
<dbReference type="Pfam" id="PF13469">
    <property type="entry name" value="Sulfotransfer_3"/>
    <property type="match status" value="1"/>
</dbReference>
<dbReference type="InterPro" id="IPR037359">
    <property type="entry name" value="NST/OST"/>
</dbReference>
<accession>A0A4R3KSQ7</accession>
<dbReference type="EMBL" id="SMAD01000003">
    <property type="protein sequence ID" value="TCS88248.1"/>
    <property type="molecule type" value="Genomic_DNA"/>
</dbReference>
<keyword evidence="1 2" id="KW-0808">Transferase</keyword>
<proteinExistence type="predicted"/>
<dbReference type="InterPro" id="IPR027417">
    <property type="entry name" value="P-loop_NTPase"/>
</dbReference>
<comment type="caution">
    <text evidence="2">The sequence shown here is derived from an EMBL/GenBank/DDBJ whole genome shotgun (WGS) entry which is preliminary data.</text>
</comment>
<dbReference type="GO" id="GO:0008146">
    <property type="term" value="F:sulfotransferase activity"/>
    <property type="evidence" value="ECO:0007669"/>
    <property type="project" value="InterPro"/>
</dbReference>
<evidence type="ECO:0000313" key="2">
    <source>
        <dbReference type="EMBL" id="TCS88248.1"/>
    </source>
</evidence>
<dbReference type="SUPFAM" id="SSF52540">
    <property type="entry name" value="P-loop containing nucleoside triphosphate hydrolases"/>
    <property type="match status" value="1"/>
</dbReference>
<keyword evidence="3" id="KW-1185">Reference proteome</keyword>
<dbReference type="AlphaFoldDB" id="A0A4R3KSQ7"/>
<dbReference type="Proteomes" id="UP000295807">
    <property type="component" value="Unassembled WGS sequence"/>
</dbReference>
<reference evidence="2 3" key="1">
    <citation type="submission" date="2019-03" db="EMBL/GenBank/DDBJ databases">
        <title>Genomic Encyclopedia of Type Strains, Phase IV (KMG-IV): sequencing the most valuable type-strain genomes for metagenomic binning, comparative biology and taxonomic classification.</title>
        <authorList>
            <person name="Goeker M."/>
        </authorList>
    </citation>
    <scope>NUCLEOTIDE SEQUENCE [LARGE SCALE GENOMIC DNA]</scope>
    <source>
        <strain evidence="2 3">DSM 21100</strain>
    </source>
</reference>
<sequence>MKLGNIFLVGAAKAGTTTLYQALSRHPEICSPIVKEPNYYSNPGKGQDIVQPGTGPGDKATVWTNSLHKYRSLYRIKDKHRFIIDGSVSYFYSNTAASRIRTDNPDARIIIILRNPVDRAWSHYKHLLRDGRESVSFEQALALEDERQLKGWEFSWHLRKMGLYSDQILRYLDCFGRDKIQFFLFDDLKTGFNDVLKSAADFADLSDFEFDREPGRDNMSGLSRSRALARMVNWVAGYKVYINKVVDPSVTHSMMQKFRSINVREGGLTLNKDTRDMLVAWFREDIGKTEQLIGRDLSAWKN</sequence>
<dbReference type="Gene3D" id="3.40.50.300">
    <property type="entry name" value="P-loop containing nucleotide triphosphate hydrolases"/>
    <property type="match status" value="1"/>
</dbReference>
<evidence type="ECO:0000256" key="1">
    <source>
        <dbReference type="ARBA" id="ARBA00022679"/>
    </source>
</evidence>
<organism evidence="2 3">
    <name type="scientific">Anseongella ginsenosidimutans</name>
    <dbReference type="NCBI Taxonomy" id="496056"/>
    <lineage>
        <taxon>Bacteria</taxon>
        <taxon>Pseudomonadati</taxon>
        <taxon>Bacteroidota</taxon>
        <taxon>Sphingobacteriia</taxon>
        <taxon>Sphingobacteriales</taxon>
        <taxon>Sphingobacteriaceae</taxon>
        <taxon>Anseongella</taxon>
    </lineage>
</organism>
<dbReference type="OrthoDB" id="981508at2"/>
<dbReference type="PANTHER" id="PTHR10605:SF56">
    <property type="entry name" value="BIFUNCTIONAL HEPARAN SULFATE N-DEACETYLASE_N-SULFOTRANSFERASE"/>
    <property type="match status" value="1"/>
</dbReference>
<protein>
    <submittedName>
        <fullName evidence="2">Sulfotransferase family protein</fullName>
    </submittedName>
</protein>
<evidence type="ECO:0000313" key="3">
    <source>
        <dbReference type="Proteomes" id="UP000295807"/>
    </source>
</evidence>